<dbReference type="PRINTS" id="PR00035">
    <property type="entry name" value="HTHGNTR"/>
</dbReference>
<evidence type="ECO:0000256" key="3">
    <source>
        <dbReference type="ARBA" id="ARBA00023163"/>
    </source>
</evidence>
<dbReference type="SMART" id="SM00345">
    <property type="entry name" value="HTH_GNTR"/>
    <property type="match status" value="1"/>
</dbReference>
<keyword evidence="7" id="KW-1185">Reference proteome</keyword>
<evidence type="ECO:0000313" key="6">
    <source>
        <dbReference type="EMBL" id="MEB8340540.1"/>
    </source>
</evidence>
<proteinExistence type="predicted"/>
<name>A0ABU6F931_9ACTN</name>
<dbReference type="PANTHER" id="PTHR43537">
    <property type="entry name" value="TRANSCRIPTIONAL REGULATOR, GNTR FAMILY"/>
    <property type="match status" value="1"/>
</dbReference>
<evidence type="ECO:0000256" key="2">
    <source>
        <dbReference type="ARBA" id="ARBA00023125"/>
    </source>
</evidence>
<dbReference type="Gene3D" id="1.10.10.10">
    <property type="entry name" value="Winged helix-like DNA-binding domain superfamily/Winged helix DNA-binding domain"/>
    <property type="match status" value="1"/>
</dbReference>
<keyword evidence="1" id="KW-0805">Transcription regulation</keyword>
<dbReference type="EMBL" id="JAOZYC010000135">
    <property type="protein sequence ID" value="MEB8340540.1"/>
    <property type="molecule type" value="Genomic_DNA"/>
</dbReference>
<evidence type="ECO:0000256" key="4">
    <source>
        <dbReference type="SAM" id="MobiDB-lite"/>
    </source>
</evidence>
<dbReference type="InterPro" id="IPR036388">
    <property type="entry name" value="WH-like_DNA-bd_sf"/>
</dbReference>
<accession>A0ABU6F931</accession>
<dbReference type="Proteomes" id="UP001354931">
    <property type="component" value="Unassembled WGS sequence"/>
</dbReference>
<feature type="region of interest" description="Disordered" evidence="4">
    <location>
        <begin position="1"/>
        <end position="23"/>
    </location>
</feature>
<dbReference type="CDD" id="cd07377">
    <property type="entry name" value="WHTH_GntR"/>
    <property type="match status" value="1"/>
</dbReference>
<sequence>MVVSGEHAAVNGRPRSQRARSTYREVADELRDRITSGRLSPGQRMPTQAQLAGEFGVERSAVRQALRILQSENLLVDASKGSPAMVALHPRPALLGPEAPPQPTMVTLAPRIAEAFERSDVEIDALCMTAVSLTLAMGEPLRLIHEGRLKPARVHVRVLLPSRDIDLAFPAPAPPAAEPPVSRAAEASRAEVAMGGRLRRDWLAQRNAQGQVLRHNLLALRATHNMDVTVEFRALPFTPPVKLYLLNSNEALFAYYTLARRGEQIDHERVDVYDAQGVRQMLFAFEHGAGLRDTTFVEQSHLWFNGLWNTISQDLTLSS</sequence>
<organism evidence="6 7">
    <name type="scientific">Streptomyces endophyticus</name>
    <dbReference type="NCBI Taxonomy" id="714166"/>
    <lineage>
        <taxon>Bacteria</taxon>
        <taxon>Bacillati</taxon>
        <taxon>Actinomycetota</taxon>
        <taxon>Actinomycetes</taxon>
        <taxon>Kitasatosporales</taxon>
        <taxon>Streptomycetaceae</taxon>
        <taxon>Streptomyces</taxon>
    </lineage>
</organism>
<dbReference type="PANTHER" id="PTHR43537:SF24">
    <property type="entry name" value="GLUCONATE OPERON TRANSCRIPTIONAL REPRESSOR"/>
    <property type="match status" value="1"/>
</dbReference>
<evidence type="ECO:0000313" key="7">
    <source>
        <dbReference type="Proteomes" id="UP001354931"/>
    </source>
</evidence>
<dbReference type="InterPro" id="IPR036390">
    <property type="entry name" value="WH_DNA-bd_sf"/>
</dbReference>
<keyword evidence="3" id="KW-0804">Transcription</keyword>
<dbReference type="RefSeq" id="WP_326019410.1">
    <property type="nucleotide sequence ID" value="NZ_JAOZYC010000135.1"/>
</dbReference>
<comment type="caution">
    <text evidence="6">The sequence shown here is derived from an EMBL/GenBank/DDBJ whole genome shotgun (WGS) entry which is preliminary data.</text>
</comment>
<dbReference type="Pfam" id="PF00392">
    <property type="entry name" value="GntR"/>
    <property type="match status" value="1"/>
</dbReference>
<gene>
    <name evidence="6" type="ORF">OKJ99_23890</name>
</gene>
<evidence type="ECO:0000259" key="5">
    <source>
        <dbReference type="PROSITE" id="PS50949"/>
    </source>
</evidence>
<reference evidence="6 7" key="1">
    <citation type="submission" date="2022-10" db="EMBL/GenBank/DDBJ databases">
        <authorList>
            <person name="Xie J."/>
            <person name="Shen N."/>
        </authorList>
    </citation>
    <scope>NUCLEOTIDE SEQUENCE [LARGE SCALE GENOMIC DNA]</scope>
    <source>
        <strain evidence="6 7">YIM65594</strain>
    </source>
</reference>
<evidence type="ECO:0000256" key="1">
    <source>
        <dbReference type="ARBA" id="ARBA00023015"/>
    </source>
</evidence>
<dbReference type="PROSITE" id="PS50949">
    <property type="entry name" value="HTH_GNTR"/>
    <property type="match status" value="1"/>
</dbReference>
<protein>
    <submittedName>
        <fullName evidence="6">Winged helix-turn-helix domain-containing protein</fullName>
    </submittedName>
</protein>
<dbReference type="InterPro" id="IPR000524">
    <property type="entry name" value="Tscrpt_reg_HTH_GntR"/>
</dbReference>
<feature type="domain" description="HTH gntR-type" evidence="5">
    <location>
        <begin position="20"/>
        <end position="89"/>
    </location>
</feature>
<keyword evidence="2" id="KW-0238">DNA-binding</keyword>
<dbReference type="SUPFAM" id="SSF46785">
    <property type="entry name" value="Winged helix' DNA-binding domain"/>
    <property type="match status" value="1"/>
</dbReference>